<keyword evidence="4" id="KW-1185">Reference proteome</keyword>
<accession>A0A0C2V9B3</accession>
<dbReference type="AlphaFoldDB" id="A0A0C2V9B3"/>
<evidence type="ECO:0008006" key="5">
    <source>
        <dbReference type="Google" id="ProtNLM"/>
    </source>
</evidence>
<dbReference type="PANTHER" id="PTHR40070:SF1">
    <property type="entry name" value="UPF0478 PROTEIN YTXG"/>
    <property type="match status" value="1"/>
</dbReference>
<proteinExistence type="predicted"/>
<dbReference type="OrthoDB" id="2661960at2"/>
<keyword evidence="2" id="KW-0472">Membrane</keyword>
<keyword evidence="2" id="KW-1133">Transmembrane helix</keyword>
<dbReference type="Pfam" id="PF06103">
    <property type="entry name" value="DUF948"/>
    <property type="match status" value="1"/>
</dbReference>
<dbReference type="EMBL" id="JXRR01000018">
    <property type="protein sequence ID" value="KIL45527.1"/>
    <property type="molecule type" value="Genomic_DNA"/>
</dbReference>
<dbReference type="RefSeq" id="WP_052477148.1">
    <property type="nucleotide sequence ID" value="NZ_JXRR01000018.1"/>
</dbReference>
<protein>
    <recommendedName>
        <fullName evidence="5">DUF948 domain-containing protein</fullName>
    </recommendedName>
</protein>
<name>A0A0C2V9B3_9BACL</name>
<dbReference type="PATRIC" id="fig|220754.4.peg.3123"/>
<evidence type="ECO:0000256" key="1">
    <source>
        <dbReference type="SAM" id="MobiDB-lite"/>
    </source>
</evidence>
<sequence>MTIEYSVAAIAIAFMWLVVFVIRLLQKGMVTLGETNRTLVEVRNAVHGLTQESSKLINTANQVTVDAKHKMRTVDPLMESVQDVGEVIHNITNSVKQATNSRNNGAPPRTNRTPANPKRNIR</sequence>
<reference evidence="3 4" key="1">
    <citation type="submission" date="2015-01" db="EMBL/GenBank/DDBJ databases">
        <title>Jeotgalibacillus campisalis genome sequencing.</title>
        <authorList>
            <person name="Goh K.M."/>
            <person name="Chan K.-G."/>
            <person name="Yaakop A.S."/>
            <person name="Ee R."/>
            <person name="Gan H.M."/>
            <person name="Chan C.S."/>
        </authorList>
    </citation>
    <scope>NUCLEOTIDE SEQUENCE [LARGE SCALE GENOMIC DNA]</scope>
    <source>
        <strain evidence="3 4">SF-57</strain>
    </source>
</reference>
<feature type="compositionally biased region" description="Polar residues" evidence="1">
    <location>
        <begin position="93"/>
        <end position="114"/>
    </location>
</feature>
<feature type="region of interest" description="Disordered" evidence="1">
    <location>
        <begin position="93"/>
        <end position="122"/>
    </location>
</feature>
<dbReference type="Proteomes" id="UP000031972">
    <property type="component" value="Unassembled WGS sequence"/>
</dbReference>
<evidence type="ECO:0000313" key="3">
    <source>
        <dbReference type="EMBL" id="KIL45527.1"/>
    </source>
</evidence>
<dbReference type="InterPro" id="IPR009293">
    <property type="entry name" value="UPF0478"/>
</dbReference>
<evidence type="ECO:0000256" key="2">
    <source>
        <dbReference type="SAM" id="Phobius"/>
    </source>
</evidence>
<organism evidence="3 4">
    <name type="scientific">Jeotgalibacillus campisalis</name>
    <dbReference type="NCBI Taxonomy" id="220754"/>
    <lineage>
        <taxon>Bacteria</taxon>
        <taxon>Bacillati</taxon>
        <taxon>Bacillota</taxon>
        <taxon>Bacilli</taxon>
        <taxon>Bacillales</taxon>
        <taxon>Caryophanaceae</taxon>
        <taxon>Jeotgalibacillus</taxon>
    </lineage>
</organism>
<comment type="caution">
    <text evidence="3">The sequence shown here is derived from an EMBL/GenBank/DDBJ whole genome shotgun (WGS) entry which is preliminary data.</text>
</comment>
<keyword evidence="2" id="KW-0812">Transmembrane</keyword>
<feature type="transmembrane region" description="Helical" evidence="2">
    <location>
        <begin position="6"/>
        <end position="25"/>
    </location>
</feature>
<evidence type="ECO:0000313" key="4">
    <source>
        <dbReference type="Proteomes" id="UP000031972"/>
    </source>
</evidence>
<dbReference type="PANTHER" id="PTHR40070">
    <property type="entry name" value="UPF0478 PROTEIN YTXG"/>
    <property type="match status" value="1"/>
</dbReference>
<gene>
    <name evidence="3" type="ORF">KR50_31090</name>
</gene>